<evidence type="ECO:0000313" key="3">
    <source>
        <dbReference type="Proteomes" id="UP000523614"/>
    </source>
</evidence>
<gene>
    <name evidence="2" type="ORF">GX570_10845</name>
</gene>
<sequence length="49" mass="4965">MSGQARSNTGDAQKTNVWAIPGVLATLVAVASAFGAWSLLLPVLPTAVL</sequence>
<accession>A0A847HEZ5</accession>
<evidence type="ECO:0000256" key="1">
    <source>
        <dbReference type="SAM" id="Phobius"/>
    </source>
</evidence>
<dbReference type="EMBL" id="JAAYYP010000392">
    <property type="protein sequence ID" value="NLF91825.1"/>
    <property type="molecule type" value="Genomic_DNA"/>
</dbReference>
<reference evidence="2 3" key="1">
    <citation type="journal article" date="2020" name="Biotechnol. Biofuels">
        <title>New insights from the biogas microbiome by comprehensive genome-resolved metagenomics of nearly 1600 species originating from multiple anaerobic digesters.</title>
        <authorList>
            <person name="Campanaro S."/>
            <person name="Treu L."/>
            <person name="Rodriguez-R L.M."/>
            <person name="Kovalovszki A."/>
            <person name="Ziels R.M."/>
            <person name="Maus I."/>
            <person name="Zhu X."/>
            <person name="Kougias P.G."/>
            <person name="Basile A."/>
            <person name="Luo G."/>
            <person name="Schluter A."/>
            <person name="Konstantinidis K.T."/>
            <person name="Angelidaki I."/>
        </authorList>
    </citation>
    <scope>NUCLEOTIDE SEQUENCE [LARGE SCALE GENOMIC DNA]</scope>
    <source>
        <strain evidence="2">AS06rmzACSIP_235</strain>
    </source>
</reference>
<keyword evidence="1" id="KW-0812">Transmembrane</keyword>
<proteinExistence type="predicted"/>
<dbReference type="AlphaFoldDB" id="A0A847HEZ5"/>
<evidence type="ECO:0000313" key="2">
    <source>
        <dbReference type="EMBL" id="NLF91825.1"/>
    </source>
</evidence>
<keyword evidence="1" id="KW-0472">Membrane</keyword>
<feature type="transmembrane region" description="Helical" evidence="1">
    <location>
        <begin position="20"/>
        <end position="44"/>
    </location>
</feature>
<feature type="non-terminal residue" evidence="2">
    <location>
        <position position="49"/>
    </location>
</feature>
<keyword evidence="1" id="KW-1133">Transmembrane helix</keyword>
<name>A0A847HEZ5_9CORY</name>
<comment type="caution">
    <text evidence="2">The sequence shown here is derived from an EMBL/GenBank/DDBJ whole genome shotgun (WGS) entry which is preliminary data.</text>
</comment>
<dbReference type="Proteomes" id="UP000523614">
    <property type="component" value="Unassembled WGS sequence"/>
</dbReference>
<organism evidence="2 3">
    <name type="scientific">Corynebacterium marinum</name>
    <dbReference type="NCBI Taxonomy" id="349751"/>
    <lineage>
        <taxon>Bacteria</taxon>
        <taxon>Bacillati</taxon>
        <taxon>Actinomycetota</taxon>
        <taxon>Actinomycetes</taxon>
        <taxon>Mycobacteriales</taxon>
        <taxon>Corynebacteriaceae</taxon>
        <taxon>Corynebacterium</taxon>
    </lineage>
</organism>
<protein>
    <submittedName>
        <fullName evidence="2">MFS transporter</fullName>
    </submittedName>
</protein>